<dbReference type="EMBL" id="MVHT01000139">
    <property type="protein sequence ID" value="ORA93678.1"/>
    <property type="molecule type" value="Genomic_DNA"/>
</dbReference>
<evidence type="ECO:0000313" key="3">
    <source>
        <dbReference type="Proteomes" id="UP000192739"/>
    </source>
</evidence>
<keyword evidence="3" id="KW-1185">Reference proteome</keyword>
<proteinExistence type="predicted"/>
<reference evidence="2 3" key="1">
    <citation type="submission" date="2017-02" db="EMBL/GenBank/DDBJ databases">
        <title>The new phylogeny of genus Mycobacterium.</title>
        <authorList>
            <person name="Tortoli E."/>
            <person name="Trovato A."/>
            <person name="Cirillo D.M."/>
        </authorList>
    </citation>
    <scope>NUCLEOTIDE SEQUENCE [LARGE SCALE GENOMIC DNA]</scope>
    <source>
        <strain evidence="2 3">DSM 44049</strain>
    </source>
</reference>
<evidence type="ECO:0000259" key="1">
    <source>
        <dbReference type="Pfam" id="PF08937"/>
    </source>
</evidence>
<evidence type="ECO:0000313" key="2">
    <source>
        <dbReference type="EMBL" id="ORA93678.1"/>
    </source>
</evidence>
<organism evidence="2 3">
    <name type="scientific">Mycobacterium intermedium</name>
    <dbReference type="NCBI Taxonomy" id="28445"/>
    <lineage>
        <taxon>Bacteria</taxon>
        <taxon>Bacillati</taxon>
        <taxon>Actinomycetota</taxon>
        <taxon>Actinomycetes</taxon>
        <taxon>Mycobacteriales</taxon>
        <taxon>Mycobacteriaceae</taxon>
        <taxon>Mycobacterium</taxon>
        <taxon>Mycobacterium simiae complex</taxon>
    </lineage>
</organism>
<accession>A0A1E3S5A8</accession>
<gene>
    <name evidence="2" type="ORF">BST27_28655</name>
</gene>
<dbReference type="AlphaFoldDB" id="A0A1E3S5A8"/>
<dbReference type="Proteomes" id="UP000192739">
    <property type="component" value="Unassembled WGS sequence"/>
</dbReference>
<protein>
    <recommendedName>
        <fullName evidence="1">Thoeris protein ThsB TIR-like domain-containing protein</fullName>
    </recommendedName>
</protein>
<comment type="caution">
    <text evidence="2">The sequence shown here is derived from an EMBL/GenBank/DDBJ whole genome shotgun (WGS) entry which is preliminary data.</text>
</comment>
<sequence>MVQRAFISFDYDNDARLKDLLVGQSKNPDSPFEVHDWSIKTASPTWREEARRRIRASGLVIVLCGKYTHLATGVGVELGIAQAESVDYFLLAGYQEGSTRPTTARATDKMYDWTWENLKKLVNGAR</sequence>
<dbReference type="Pfam" id="PF08937">
    <property type="entry name" value="ThsB_TIR"/>
    <property type="match status" value="1"/>
</dbReference>
<dbReference type="OrthoDB" id="9809731at2"/>
<dbReference type="InterPro" id="IPR015032">
    <property type="entry name" value="ThsB__TIR-like_domain"/>
</dbReference>
<feature type="domain" description="Thoeris protein ThsB TIR-like" evidence="1">
    <location>
        <begin position="6"/>
        <end position="77"/>
    </location>
</feature>
<name>A0A1E3S5A8_MYCIE</name>
<dbReference type="STRING" id="28445.BHQ20_28410"/>